<dbReference type="AlphaFoldDB" id="A0A0G4LNY9"/>
<evidence type="ECO:0000313" key="3">
    <source>
        <dbReference type="Proteomes" id="UP000044602"/>
    </source>
</evidence>
<gene>
    <name evidence="2" type="ORF">BN1708_003669</name>
</gene>
<dbReference type="EMBL" id="CVQH01015557">
    <property type="protein sequence ID" value="CRK23400.1"/>
    <property type="molecule type" value="Genomic_DNA"/>
</dbReference>
<protein>
    <submittedName>
        <fullName evidence="2">Uncharacterized protein</fullName>
    </submittedName>
</protein>
<feature type="transmembrane region" description="Helical" evidence="1">
    <location>
        <begin position="12"/>
        <end position="29"/>
    </location>
</feature>
<reference evidence="2 3" key="1">
    <citation type="submission" date="2015-05" db="EMBL/GenBank/DDBJ databases">
        <authorList>
            <person name="Wang D.B."/>
            <person name="Wang M."/>
        </authorList>
    </citation>
    <scope>NUCLEOTIDE SEQUENCE [LARGE SCALE GENOMIC DNA]</scope>
    <source>
        <strain evidence="2">VL1</strain>
    </source>
</reference>
<evidence type="ECO:0000313" key="2">
    <source>
        <dbReference type="EMBL" id="CRK23400.1"/>
    </source>
</evidence>
<name>A0A0G4LNY9_VERLO</name>
<dbReference type="Proteomes" id="UP000044602">
    <property type="component" value="Unassembled WGS sequence"/>
</dbReference>
<evidence type="ECO:0000256" key="1">
    <source>
        <dbReference type="SAM" id="Phobius"/>
    </source>
</evidence>
<organism evidence="2 3">
    <name type="scientific">Verticillium longisporum</name>
    <name type="common">Verticillium dahliae var. longisporum</name>
    <dbReference type="NCBI Taxonomy" id="100787"/>
    <lineage>
        <taxon>Eukaryota</taxon>
        <taxon>Fungi</taxon>
        <taxon>Dikarya</taxon>
        <taxon>Ascomycota</taxon>
        <taxon>Pezizomycotina</taxon>
        <taxon>Sordariomycetes</taxon>
        <taxon>Hypocreomycetidae</taxon>
        <taxon>Glomerellales</taxon>
        <taxon>Plectosphaerellaceae</taxon>
        <taxon>Verticillium</taxon>
    </lineage>
</organism>
<accession>A0A0G4LNY9</accession>
<proteinExistence type="predicted"/>
<keyword evidence="1" id="KW-0472">Membrane</keyword>
<sequence length="55" mass="5695">MSPRTSTPPKPYGWFPALATVILATIHVVNQLAGAEGHAASSPSQALLAAYKSFA</sequence>
<keyword evidence="3" id="KW-1185">Reference proteome</keyword>
<keyword evidence="1" id="KW-1133">Transmembrane helix</keyword>
<keyword evidence="1" id="KW-0812">Transmembrane</keyword>